<dbReference type="VEuPathDB" id="TriTrypDB:C3747_163g115"/>
<dbReference type="VEuPathDB" id="TriTrypDB:TcCLB.507973.20"/>
<dbReference type="VEuPathDB" id="TriTrypDB:ECC02_012101"/>
<dbReference type="InterPro" id="IPR000477">
    <property type="entry name" value="RT_dom"/>
</dbReference>
<dbReference type="VEuPathDB" id="TriTrypDB:Tc_MARK_3868"/>
<dbReference type="VEuPathDB" id="TriTrypDB:TcCL_ESM08663"/>
<dbReference type="VEuPathDB" id="TriTrypDB:TCSYLVIO_005253"/>
<dbReference type="InterPro" id="IPR043502">
    <property type="entry name" value="DNA/RNA_pol_sf"/>
</dbReference>
<dbReference type="VEuPathDB" id="TriTrypDB:TcG_11626"/>
<dbReference type="PANTHER" id="PTHR33332">
    <property type="entry name" value="REVERSE TRANSCRIPTASE DOMAIN-CONTAINING PROTEIN"/>
    <property type="match status" value="1"/>
</dbReference>
<reference evidence="2 3" key="1">
    <citation type="journal article" date="2018" name="Microb. Genom.">
        <title>Expanding an expanded genome: long-read sequencing of Trypanosoma cruzi.</title>
        <authorList>
            <person name="Berna L."/>
            <person name="Rodriguez M."/>
            <person name="Chiribao M.L."/>
            <person name="Parodi-Talice A."/>
            <person name="Pita S."/>
            <person name="Rijo G."/>
            <person name="Alvarez-Valin F."/>
            <person name="Robello C."/>
        </authorList>
    </citation>
    <scope>NUCLEOTIDE SEQUENCE [LARGE SCALE GENOMIC DNA]</scope>
    <source>
        <strain evidence="2 3">TCC</strain>
    </source>
</reference>
<dbReference type="SUPFAM" id="SSF56672">
    <property type="entry name" value="DNA/RNA polymerases"/>
    <property type="match status" value="1"/>
</dbReference>
<dbReference type="EMBL" id="PRFC01000163">
    <property type="protein sequence ID" value="PWV04034.1"/>
    <property type="molecule type" value="Genomic_DNA"/>
</dbReference>
<accession>A0A2V2WBK0</accession>
<dbReference type="VEuPathDB" id="TriTrypDB:TcCLB.507237.320"/>
<dbReference type="AlphaFoldDB" id="A0A2V2WBK0"/>
<dbReference type="VEuPathDB" id="TriTrypDB:TcG_12233"/>
<gene>
    <name evidence="2" type="ORF">C3747_163g115</name>
</gene>
<dbReference type="VEuPathDB" id="TriTrypDB:C4B63_1g127"/>
<proteinExistence type="predicted"/>
<dbReference type="VEuPathDB" id="TriTrypDB:TcBrA4_0023060"/>
<comment type="caution">
    <text evidence="2">The sequence shown here is derived from an EMBL/GenBank/DDBJ whole genome shotgun (WGS) entry which is preliminary data.</text>
</comment>
<evidence type="ECO:0000313" key="3">
    <source>
        <dbReference type="Proteomes" id="UP000246078"/>
    </source>
</evidence>
<dbReference type="Proteomes" id="UP000246078">
    <property type="component" value="Unassembled WGS sequence"/>
</dbReference>
<protein>
    <recommendedName>
        <fullName evidence="1">Reverse transcriptase domain-containing protein</fullName>
    </recommendedName>
</protein>
<sequence>MIHRRLSALLPQHQREFGFTPSRSTSDVVTIVIGKITRKLNEFGIVEYEHPGGGAPTRHPRHHRSLVALTDFSTAFDTIDHGKLFGMLDGLPRLGPKPKRWLHNYLRGRYAVVCTREQHSRKQLTSAGVLQGSVPGPQLFLHCVDDLLRRMGSIYSASALMYADDLTLVASGADIHACAAAMQPALSPITTWAAEHSLKINVDKSEAALFHISSHTRSEEEMVNLLPGNGNLRIQSHSVRLLDTTVEQLLNCGPHASTAAKRIMPRRCQLRLVAQTGASHHTMQSFLIGYVHGVSLYYGESILPCLAYIYLHNTEVLYLDSCTTHLGISATTEDTSVCLEANLLPLRKIIWRHALTQHEHHARFHNHEDLRSLIYTEPVPLSMHRKAATSIPLPKDFVINGLERVCGTIGIPHNHNHAPPITQHRIFPWDTVGCNKMEFNQPLFANDASDDGKRTDFDSLYSSLEYYNFELWTDISSSLAELASGSAAPLYGSTKTNDLPVEDHRAAAGRLACS</sequence>
<dbReference type="VEuPathDB" id="TriTrypDB:TCDM_08734"/>
<organism evidence="2 3">
    <name type="scientific">Trypanosoma cruzi</name>
    <dbReference type="NCBI Taxonomy" id="5693"/>
    <lineage>
        <taxon>Eukaryota</taxon>
        <taxon>Discoba</taxon>
        <taxon>Euglenozoa</taxon>
        <taxon>Kinetoplastea</taxon>
        <taxon>Metakinetoplastina</taxon>
        <taxon>Trypanosomatida</taxon>
        <taxon>Trypanosomatidae</taxon>
        <taxon>Trypanosoma</taxon>
        <taxon>Schizotrypanum</taxon>
    </lineage>
</organism>
<dbReference type="Pfam" id="PF00078">
    <property type="entry name" value="RVT_1"/>
    <property type="match status" value="1"/>
</dbReference>
<feature type="domain" description="Reverse transcriptase" evidence="1">
    <location>
        <begin position="1"/>
        <end position="225"/>
    </location>
</feature>
<dbReference type="PROSITE" id="PS50878">
    <property type="entry name" value="RT_POL"/>
    <property type="match status" value="1"/>
</dbReference>
<evidence type="ECO:0000259" key="1">
    <source>
        <dbReference type="PROSITE" id="PS50878"/>
    </source>
</evidence>
<dbReference type="VEuPathDB" id="TriTrypDB:TcYC6_0038370"/>
<evidence type="ECO:0000313" key="2">
    <source>
        <dbReference type="EMBL" id="PWV04034.1"/>
    </source>
</evidence>
<name>A0A2V2WBK0_TRYCR</name>